<reference evidence="3 4" key="1">
    <citation type="submission" date="2019-03" db="EMBL/GenBank/DDBJ databases">
        <title>Genomic Encyclopedia of Type Strains, Phase IV (KMG-IV): sequencing the most valuable type-strain genomes for metagenomic binning, comparative biology and taxonomic classification.</title>
        <authorList>
            <person name="Goeker M."/>
        </authorList>
    </citation>
    <scope>NUCLEOTIDE SEQUENCE [LARGE SCALE GENOMIC DNA]</scope>
    <source>
        <strain evidence="3 4">DSM 24176</strain>
    </source>
</reference>
<dbReference type="Proteomes" id="UP000294545">
    <property type="component" value="Unassembled WGS sequence"/>
</dbReference>
<dbReference type="Pfam" id="PF00395">
    <property type="entry name" value="SLH"/>
    <property type="match status" value="1"/>
</dbReference>
<keyword evidence="1" id="KW-0677">Repeat</keyword>
<sequence length="499" mass="56348">MRRKMGVLLIILLFINNTLVFGAEGEAGFFGGISEGVNLPREIDQYMNNQGTTTLDYKEIVFISGEPVEFEGTITINKGNMGNNERGSYNESINIEAINPQTDEAMNKSIQLLTSYRVVEKEFGTHIIRNSAVTSWNETINVEGTAYTLNPSSTFSKTSVEDITPGISYYSTDLRYHAIYDADNNDRIVVDAYNNIYGYNQTWSKIETQSMNQSIAAYSGNEELWQMNVNVNPVIEAKKSIYATESSPNPISFRETYTQRLERNSSLTYNIATNHNHLTQQQMNNSATIETANDIEYLTLPPQELSFLTGHWAEEDIKQLYSLEILDNLPHQNMLYQSMTRGEYIKLLCKTMNLDISEHEDAEEGDLQVFDDVPPNNPLYPYIMTAYDHKLTKGIAVNTFGIHQPITREEAFVIYMRIIGLDNIATTDNPRTPFVDNDEIASWAIKEIEAGRVLGIIHGDSNGRVNAKSYISAVEAGSLINRFIDYLRSGLVDDFIGPR</sequence>
<keyword evidence="4" id="KW-1185">Reference proteome</keyword>
<gene>
    <name evidence="3" type="ORF">EDC19_1537</name>
</gene>
<accession>A0A4R1MLE8</accession>
<organism evidence="3 4">
    <name type="scientific">Natranaerovirga hydrolytica</name>
    <dbReference type="NCBI Taxonomy" id="680378"/>
    <lineage>
        <taxon>Bacteria</taxon>
        <taxon>Bacillati</taxon>
        <taxon>Bacillota</taxon>
        <taxon>Clostridia</taxon>
        <taxon>Lachnospirales</taxon>
        <taxon>Natranaerovirgaceae</taxon>
        <taxon>Natranaerovirga</taxon>
    </lineage>
</organism>
<comment type="caution">
    <text evidence="3">The sequence shown here is derived from an EMBL/GenBank/DDBJ whole genome shotgun (WGS) entry which is preliminary data.</text>
</comment>
<evidence type="ECO:0000313" key="4">
    <source>
        <dbReference type="Proteomes" id="UP000294545"/>
    </source>
</evidence>
<dbReference type="EMBL" id="SMGQ01000012">
    <property type="protein sequence ID" value="TCK93345.1"/>
    <property type="molecule type" value="Genomic_DNA"/>
</dbReference>
<dbReference type="PROSITE" id="PS51272">
    <property type="entry name" value="SLH"/>
    <property type="match status" value="2"/>
</dbReference>
<feature type="domain" description="SLH" evidence="2">
    <location>
        <begin position="366"/>
        <end position="429"/>
    </location>
</feature>
<evidence type="ECO:0000259" key="2">
    <source>
        <dbReference type="PROSITE" id="PS51272"/>
    </source>
</evidence>
<dbReference type="AlphaFoldDB" id="A0A4R1MLE8"/>
<evidence type="ECO:0000256" key="1">
    <source>
        <dbReference type="ARBA" id="ARBA00022737"/>
    </source>
</evidence>
<proteinExistence type="predicted"/>
<protein>
    <submittedName>
        <fullName evidence="3">S-layer family protein</fullName>
    </submittedName>
</protein>
<dbReference type="RefSeq" id="WP_165868555.1">
    <property type="nucleotide sequence ID" value="NZ_SMGQ01000012.1"/>
</dbReference>
<dbReference type="InterPro" id="IPR001119">
    <property type="entry name" value="SLH_dom"/>
</dbReference>
<feature type="domain" description="SLH" evidence="2">
    <location>
        <begin position="431"/>
        <end position="494"/>
    </location>
</feature>
<name>A0A4R1MLE8_9FIRM</name>
<evidence type="ECO:0000313" key="3">
    <source>
        <dbReference type="EMBL" id="TCK93345.1"/>
    </source>
</evidence>